<protein>
    <submittedName>
        <fullName evidence="2">Uncharacterized protein</fullName>
    </submittedName>
</protein>
<evidence type="ECO:0000313" key="2">
    <source>
        <dbReference type="EMBL" id="MDN0025977.1"/>
    </source>
</evidence>
<evidence type="ECO:0000313" key="3">
    <source>
        <dbReference type="Proteomes" id="UP001167831"/>
    </source>
</evidence>
<accession>A0AAW7JX97</accession>
<reference evidence="2" key="2">
    <citation type="submission" date="2023-08" db="EMBL/GenBank/DDBJ databases">
        <title>Identification and characterization of horizontal gene transfer across gut microbiota members of farm animals based on homology search.</title>
        <authorList>
            <person name="Schwarzerova J."/>
            <person name="Nykrynova M."/>
            <person name="Jureckova K."/>
            <person name="Cejkova D."/>
            <person name="Rychlik I."/>
        </authorList>
    </citation>
    <scope>NUCLEOTIDE SEQUENCE</scope>
    <source>
        <strain evidence="2">ET15</strain>
        <strain evidence="1">ET37</strain>
    </source>
</reference>
<keyword evidence="3" id="KW-1185">Reference proteome</keyword>
<dbReference type="RefSeq" id="WP_288195295.1">
    <property type="nucleotide sequence ID" value="NZ_JAUEIE010000010.1"/>
</dbReference>
<gene>
    <name evidence="1" type="ORF">QVN81_09925</name>
    <name evidence="2" type="ORF">QVN84_10670</name>
</gene>
<dbReference type="Proteomes" id="UP001167831">
    <property type="component" value="Unassembled WGS sequence"/>
</dbReference>
<evidence type="ECO:0000313" key="4">
    <source>
        <dbReference type="Proteomes" id="UP001168478"/>
    </source>
</evidence>
<evidence type="ECO:0000313" key="1">
    <source>
        <dbReference type="EMBL" id="MDN0023336.1"/>
    </source>
</evidence>
<dbReference type="EMBL" id="JAUEIE010000010">
    <property type="protein sequence ID" value="MDN0023336.1"/>
    <property type="molecule type" value="Genomic_DNA"/>
</dbReference>
<organism evidence="2 4">
    <name type="scientific">Leyella lascolaii</name>
    <dbReference type="NCBI Taxonomy" id="1776379"/>
    <lineage>
        <taxon>Bacteria</taxon>
        <taxon>Pseudomonadati</taxon>
        <taxon>Bacteroidota</taxon>
        <taxon>Bacteroidia</taxon>
        <taxon>Bacteroidales</taxon>
        <taxon>Prevotellaceae</taxon>
        <taxon>Leyella</taxon>
    </lineage>
</organism>
<reference evidence="2" key="1">
    <citation type="submission" date="2023-06" db="EMBL/GenBank/DDBJ databases">
        <authorList>
            <person name="Zeman M."/>
            <person name="Kubasova T."/>
            <person name="Jahodarova E."/>
            <person name="Nykrynova M."/>
            <person name="Rychlik I."/>
        </authorList>
    </citation>
    <scope>NUCLEOTIDE SEQUENCE</scope>
    <source>
        <strain evidence="2">ET15</strain>
        <strain evidence="1">ET37</strain>
    </source>
</reference>
<name>A0AAW7JX97_9BACT</name>
<proteinExistence type="predicted"/>
<dbReference type="EMBL" id="JAUEIF010000010">
    <property type="protein sequence ID" value="MDN0025977.1"/>
    <property type="molecule type" value="Genomic_DNA"/>
</dbReference>
<dbReference type="AlphaFoldDB" id="A0AAW7JX97"/>
<dbReference type="Proteomes" id="UP001168478">
    <property type="component" value="Unassembled WGS sequence"/>
</dbReference>
<sequence length="59" mass="6877">MSRNSRIISTTVLFPAILDFMERTEDSPTPMKSEILFVQNPILLRMRNISELDLLMSYT</sequence>
<comment type="caution">
    <text evidence="2">The sequence shown here is derived from an EMBL/GenBank/DDBJ whole genome shotgun (WGS) entry which is preliminary data.</text>
</comment>